<dbReference type="InterPro" id="IPR002686">
    <property type="entry name" value="Transposase_17"/>
</dbReference>
<reference evidence="4 9" key="5">
    <citation type="submission" date="2023-12" db="EMBL/GenBank/DDBJ databases">
        <title>Characterization of antibiotic resistance in Aeromonas spp. in hospital effluent.</title>
        <authorList>
            <person name="Negoseki B.R.S."/>
            <person name="Krul D."/>
            <person name="Siqueira A.C."/>
            <person name="Almeida M."/>
            <person name="Mesa D."/>
            <person name="Conte D."/>
            <person name="Dalla-Costa L.M."/>
        </authorList>
    </citation>
    <scope>NUCLEOTIDE SEQUENCE [LARGE SCALE GENOMIC DNA]</scope>
    <source>
        <strain evidence="4 9">36v</strain>
    </source>
</reference>
<evidence type="ECO:0000313" key="6">
    <source>
        <dbReference type="EMBL" id="QQA63424.1"/>
    </source>
</evidence>
<evidence type="ECO:0000259" key="1">
    <source>
        <dbReference type="SMART" id="SM01321"/>
    </source>
</evidence>
<protein>
    <submittedName>
        <fullName evidence="7">IS200/IS605-like element ISAeme8 family transposase</fullName>
    </submittedName>
</protein>
<reference evidence="2" key="1">
    <citation type="journal article" date="2019" name="J Environ">
        <title>Genetic characterization and potential molecular dissemination mechanism of tet (31) gene in Aeromonas caviae from an oxytetracycline wastewater treatment system.</title>
        <authorList>
            <person name="Shi Y."/>
            <person name="Tian Z."/>
            <person name="Leclercq S.O."/>
            <person name="Zhang H."/>
            <person name="Yang M."/>
            <person name="Zhang Y."/>
        </authorList>
    </citation>
    <scope>NUCLEOTIDE SEQUENCE</scope>
    <source>
        <strain evidence="2">T25-39</strain>
    </source>
</reference>
<reference evidence="3" key="4">
    <citation type="submission" date="2023-11" db="EMBL/GenBank/DDBJ databases">
        <title>WGS of Aeromonas in Northern Israel.</title>
        <authorList>
            <person name="Hershko Y."/>
        </authorList>
    </citation>
    <scope>NUCLEOTIDE SEQUENCE</scope>
    <source>
        <strain evidence="3">77416</strain>
    </source>
</reference>
<dbReference type="PANTHER" id="PTHR33360:SF2">
    <property type="entry name" value="TRANSPOSASE FOR INSERTION SEQUENCE ELEMENT IS200"/>
    <property type="match status" value="1"/>
</dbReference>
<sequence>MSVHHDDLTRYLRRRHSVSKLVVHLIFTTKYRRKLLDGTMIEQMRGAFLSAAEKLEIDILEMDGEADHVHLLVAYPPKLAVSVLVNNLKSISSRQIRILNTHLRKQSNSGLLWSRSYFACSAGGATIETLKAYVASQNTPD</sequence>
<dbReference type="Pfam" id="PF01797">
    <property type="entry name" value="Y1_Tnp"/>
    <property type="match status" value="1"/>
</dbReference>
<name>A0A3S5Z9L5_AERCA</name>
<evidence type="ECO:0000313" key="5">
    <source>
        <dbReference type="EMBL" id="QQA60955.1"/>
    </source>
</evidence>
<dbReference type="EMBL" id="CP065937">
    <property type="protein sequence ID" value="QQA63424.1"/>
    <property type="molecule type" value="Genomic_DNA"/>
</dbReference>
<dbReference type="Proteomes" id="UP001304847">
    <property type="component" value="Unassembled WGS sequence"/>
</dbReference>
<dbReference type="EMBL" id="JAYGOJ010000177">
    <property type="protein sequence ID" value="MEA9438201.1"/>
    <property type="molecule type" value="Genomic_DNA"/>
</dbReference>
<reference evidence="7" key="3">
    <citation type="submission" date="2023-04" db="EMBL/GenBank/DDBJ databases">
        <title>Whole Genome Sequence of Multi-drug resistant Aeromonas caviae as a gut pathogen in newborn.</title>
        <authorList>
            <person name="Jadhav S.V."/>
            <person name="Saroj S.D."/>
            <person name="Saha U.B."/>
            <person name="Sen S."/>
            <person name="Kher A."/>
        </authorList>
    </citation>
    <scope>NUCLEOTIDE SEQUENCE</scope>
    <source>
        <strain evidence="7">SVJ23</strain>
    </source>
</reference>
<dbReference type="Proteomes" id="UP000266778">
    <property type="component" value="Chromosome"/>
</dbReference>
<dbReference type="InterPro" id="IPR036515">
    <property type="entry name" value="Transposase_17_sf"/>
</dbReference>
<dbReference type="PANTHER" id="PTHR33360">
    <property type="entry name" value="TRANSPOSASE FOR INSERTION SEQUENCE ELEMENT IS200"/>
    <property type="match status" value="1"/>
</dbReference>
<evidence type="ECO:0000313" key="9">
    <source>
        <dbReference type="Proteomes" id="UP001304847"/>
    </source>
</evidence>
<dbReference type="EMBL" id="CP065937">
    <property type="protein sequence ID" value="QQA60955.1"/>
    <property type="molecule type" value="Genomic_DNA"/>
</dbReference>
<dbReference type="Gene3D" id="3.30.70.1290">
    <property type="entry name" value="Transposase IS200-like"/>
    <property type="match status" value="1"/>
</dbReference>
<dbReference type="EMBL" id="CP110176">
    <property type="protein sequence ID" value="WGC86223.1"/>
    <property type="molecule type" value="Genomic_DNA"/>
</dbReference>
<dbReference type="SMART" id="SM01321">
    <property type="entry name" value="Y1_Tnp"/>
    <property type="match status" value="1"/>
</dbReference>
<dbReference type="NCBIfam" id="NF033573">
    <property type="entry name" value="transpos_IS200"/>
    <property type="match status" value="1"/>
</dbReference>
<evidence type="ECO:0000313" key="8">
    <source>
        <dbReference type="Proteomes" id="UP001163285"/>
    </source>
</evidence>
<evidence type="ECO:0000313" key="4">
    <source>
        <dbReference type="EMBL" id="MEA9438201.1"/>
    </source>
</evidence>
<dbReference type="RefSeq" id="WP_041205574.1">
    <property type="nucleotide sequence ID" value="NZ_AP019195.1"/>
</dbReference>
<organism evidence="7 8">
    <name type="scientific">Aeromonas caviae</name>
    <name type="common">Aeromonas punctata</name>
    <dbReference type="NCBI Taxonomy" id="648"/>
    <lineage>
        <taxon>Bacteria</taxon>
        <taxon>Pseudomonadati</taxon>
        <taxon>Pseudomonadota</taxon>
        <taxon>Gammaproteobacteria</taxon>
        <taxon>Aeromonadales</taxon>
        <taxon>Aeromonadaceae</taxon>
        <taxon>Aeromonas</taxon>
    </lineage>
</organism>
<proteinExistence type="predicted"/>
<dbReference type="EMBL" id="JAWZVU010000236">
    <property type="protein sequence ID" value="MDX7723238.1"/>
    <property type="molecule type" value="Genomic_DNA"/>
</dbReference>
<dbReference type="Proteomes" id="UP001163285">
    <property type="component" value="Chromosome"/>
</dbReference>
<gene>
    <name evidence="7" type="primary">tnpA</name>
    <name evidence="2" type="ORF">C1C91_15830</name>
    <name evidence="6" type="ORF">JC965_25300</name>
    <name evidence="5" type="ORF">JC965_25540</name>
    <name evidence="7" type="ORF">OJY61_23855</name>
    <name evidence="3" type="ORF">SJS77_22925</name>
    <name evidence="4" type="ORF">VCX44_20935</name>
</gene>
<dbReference type="AlphaFoldDB" id="A0A3S5Z9L5"/>
<accession>A0A3S5Z9L5</accession>
<evidence type="ECO:0000313" key="7">
    <source>
        <dbReference type="EMBL" id="WGC86223.1"/>
    </source>
</evidence>
<keyword evidence="9" id="KW-1185">Reference proteome</keyword>
<dbReference type="GO" id="GO:0004803">
    <property type="term" value="F:transposase activity"/>
    <property type="evidence" value="ECO:0007669"/>
    <property type="project" value="InterPro"/>
</dbReference>
<evidence type="ECO:0000313" key="2">
    <source>
        <dbReference type="EMBL" id="AXB07418.1"/>
    </source>
</evidence>
<evidence type="ECO:0000313" key="3">
    <source>
        <dbReference type="EMBL" id="MDX7723238.1"/>
    </source>
</evidence>
<dbReference type="GO" id="GO:0003677">
    <property type="term" value="F:DNA binding"/>
    <property type="evidence" value="ECO:0007669"/>
    <property type="project" value="InterPro"/>
</dbReference>
<reference evidence="5" key="2">
    <citation type="submission" date="2020-12" db="EMBL/GenBank/DDBJ databases">
        <title>GES Beta-lactamases isolated from hospital effluents in Brazil.</title>
        <authorList>
            <person name="Conte D."/>
            <person name="Mesa D."/>
            <person name="Palmeiro J.K."/>
            <person name="Dalla-Costa L.M."/>
        </authorList>
    </citation>
    <scope>NUCLEOTIDE SEQUENCE [LARGE SCALE GENOMIC DNA]</scope>
    <source>
        <strain evidence="5">Aero21</strain>
    </source>
</reference>
<dbReference type="Proteomes" id="UP001277183">
    <property type="component" value="Unassembled WGS sequence"/>
</dbReference>
<feature type="domain" description="Transposase IS200-like" evidence="1">
    <location>
        <begin position="18"/>
        <end position="137"/>
    </location>
</feature>
<dbReference type="SUPFAM" id="SSF143422">
    <property type="entry name" value="Transposase IS200-like"/>
    <property type="match status" value="1"/>
</dbReference>
<dbReference type="GO" id="GO:0006313">
    <property type="term" value="P:DNA transposition"/>
    <property type="evidence" value="ECO:0007669"/>
    <property type="project" value="InterPro"/>
</dbReference>
<dbReference type="EMBL" id="CP025706">
    <property type="protein sequence ID" value="AXB07418.1"/>
    <property type="molecule type" value="Genomic_DNA"/>
</dbReference>